<dbReference type="InterPro" id="IPR017455">
    <property type="entry name" value="Znf_FYVE-rel"/>
</dbReference>
<name>A0A9X0A3T1_9CNID</name>
<dbReference type="SMART" id="SM00064">
    <property type="entry name" value="FYVE"/>
    <property type="match status" value="1"/>
</dbReference>
<dbReference type="Pfam" id="PF01363">
    <property type="entry name" value="FYVE"/>
    <property type="match status" value="1"/>
</dbReference>
<comment type="caution">
    <text evidence="6">The sequence shown here is derived from an EMBL/GenBank/DDBJ whole genome shotgun (WGS) entry which is preliminary data.</text>
</comment>
<dbReference type="GO" id="GO:0008270">
    <property type="term" value="F:zinc ion binding"/>
    <property type="evidence" value="ECO:0007669"/>
    <property type="project" value="UniProtKB-KW"/>
</dbReference>
<evidence type="ECO:0000256" key="1">
    <source>
        <dbReference type="ARBA" id="ARBA00022723"/>
    </source>
</evidence>
<dbReference type="PANTHER" id="PTHR23164">
    <property type="entry name" value="EARLY ENDOSOME ANTIGEN 1"/>
    <property type="match status" value="1"/>
</dbReference>
<protein>
    <recommendedName>
        <fullName evidence="5">FYVE-type domain-containing protein</fullName>
    </recommendedName>
</protein>
<dbReference type="AlphaFoldDB" id="A0A9X0A3T1"/>
<organism evidence="6 7">
    <name type="scientific">Desmophyllum pertusum</name>
    <dbReference type="NCBI Taxonomy" id="174260"/>
    <lineage>
        <taxon>Eukaryota</taxon>
        <taxon>Metazoa</taxon>
        <taxon>Cnidaria</taxon>
        <taxon>Anthozoa</taxon>
        <taxon>Hexacorallia</taxon>
        <taxon>Scleractinia</taxon>
        <taxon>Caryophylliina</taxon>
        <taxon>Caryophylliidae</taxon>
        <taxon>Desmophyllum</taxon>
    </lineage>
</organism>
<dbReference type="PANTHER" id="PTHR23164:SF30">
    <property type="entry name" value="EARLY ENDOSOME ANTIGEN 1"/>
    <property type="match status" value="1"/>
</dbReference>
<dbReference type="Proteomes" id="UP001163046">
    <property type="component" value="Unassembled WGS sequence"/>
</dbReference>
<dbReference type="OrthoDB" id="660555at2759"/>
<dbReference type="PROSITE" id="PS50178">
    <property type="entry name" value="ZF_FYVE"/>
    <property type="match status" value="1"/>
</dbReference>
<feature type="domain" description="FYVE-type" evidence="5">
    <location>
        <begin position="62"/>
        <end position="113"/>
    </location>
</feature>
<dbReference type="InterPro" id="IPR011011">
    <property type="entry name" value="Znf_FYVE_PHD"/>
</dbReference>
<dbReference type="EMBL" id="MU825400">
    <property type="protein sequence ID" value="KAJ7392560.1"/>
    <property type="molecule type" value="Genomic_DNA"/>
</dbReference>
<evidence type="ECO:0000313" key="6">
    <source>
        <dbReference type="EMBL" id="KAJ7392560.1"/>
    </source>
</evidence>
<accession>A0A9X0A3T1</accession>
<evidence type="ECO:0000313" key="7">
    <source>
        <dbReference type="Proteomes" id="UP001163046"/>
    </source>
</evidence>
<evidence type="ECO:0000256" key="3">
    <source>
        <dbReference type="ARBA" id="ARBA00022833"/>
    </source>
</evidence>
<evidence type="ECO:0000259" key="5">
    <source>
        <dbReference type="PROSITE" id="PS50178"/>
    </source>
</evidence>
<proteinExistence type="predicted"/>
<reference evidence="6" key="1">
    <citation type="submission" date="2023-01" db="EMBL/GenBank/DDBJ databases">
        <title>Genome assembly of the deep-sea coral Lophelia pertusa.</title>
        <authorList>
            <person name="Herrera S."/>
            <person name="Cordes E."/>
        </authorList>
    </citation>
    <scope>NUCLEOTIDE SEQUENCE</scope>
    <source>
        <strain evidence="6">USNM1676648</strain>
        <tissue evidence="6">Polyp</tissue>
    </source>
</reference>
<evidence type="ECO:0000256" key="2">
    <source>
        <dbReference type="ARBA" id="ARBA00022771"/>
    </source>
</evidence>
<keyword evidence="7" id="KW-1185">Reference proteome</keyword>
<gene>
    <name evidence="6" type="ORF">OS493_010207</name>
</gene>
<keyword evidence="1" id="KW-0479">Metal-binding</keyword>
<dbReference type="Gene3D" id="3.30.40.10">
    <property type="entry name" value="Zinc/RING finger domain, C3HC4 (zinc finger)"/>
    <property type="match status" value="1"/>
</dbReference>
<dbReference type="InterPro" id="IPR000306">
    <property type="entry name" value="Znf_FYVE"/>
</dbReference>
<dbReference type="InterPro" id="IPR013083">
    <property type="entry name" value="Znf_RING/FYVE/PHD"/>
</dbReference>
<dbReference type="SUPFAM" id="SSF57903">
    <property type="entry name" value="FYVE/PHD zinc finger"/>
    <property type="match status" value="1"/>
</dbReference>
<keyword evidence="2 4" id="KW-0863">Zinc-finger</keyword>
<sequence length="114" mass="13024">MSHHNSNCYRSKSLNAQWDDLSRSVSYVLNEHEGPKAETVQQVSTSHWVDSLERTHCAEGRCAKKFTLTERKHHCRRCGEVFCGKCSQYRVACHCLQLQIPMELVAGCVRGVLM</sequence>
<evidence type="ECO:0000256" key="4">
    <source>
        <dbReference type="PROSITE-ProRule" id="PRU00091"/>
    </source>
</evidence>
<keyword evidence="3" id="KW-0862">Zinc</keyword>